<protein>
    <submittedName>
        <fullName evidence="2">Uncharacterized protein</fullName>
    </submittedName>
</protein>
<name>Q8KF84_CHLTE</name>
<reference evidence="2 3" key="1">
    <citation type="journal article" date="2002" name="Proc. Natl. Acad. Sci. U.S.A.">
        <title>The complete genome sequence of Chlorobium tepidum TLS, a photosynthetic, anaerobic, green-sulfur bacterium.</title>
        <authorList>
            <person name="Eisen J.A."/>
            <person name="Nelson K.E."/>
            <person name="Paulsen I.T."/>
            <person name="Heidelberg J.F."/>
            <person name="Wu M."/>
            <person name="Dodson R.J."/>
            <person name="Deboy R."/>
            <person name="Gwinn M.L."/>
            <person name="Nelson W.C."/>
            <person name="Haft D.H."/>
            <person name="Hickey E.K."/>
            <person name="Peterson J.D."/>
            <person name="Durkin A.S."/>
            <person name="Kolonay J.L."/>
            <person name="Yang F."/>
            <person name="Holt I."/>
            <person name="Umayam L.A."/>
            <person name="Mason T."/>
            <person name="Brenner M."/>
            <person name="Shea T.P."/>
            <person name="Parksey D."/>
            <person name="Nierman W.C."/>
            <person name="Feldblyum T.V."/>
            <person name="Hansen C.L."/>
            <person name="Craven M.B."/>
            <person name="Radune D."/>
            <person name="Vamathevan J."/>
            <person name="Khouri H."/>
            <person name="White O."/>
            <person name="Gruber T.M."/>
            <person name="Ketchum K.A."/>
            <person name="Venter J.C."/>
            <person name="Tettelin H."/>
            <person name="Bryant D.A."/>
            <person name="Fraser C.M."/>
        </authorList>
    </citation>
    <scope>NUCLEOTIDE SEQUENCE [LARGE SCALE GENOMIC DNA]</scope>
    <source>
        <strain evidence="3">ATCC 49652 / DSM 12025 / NBRC 103806 / TLS</strain>
    </source>
</reference>
<dbReference type="EMBL" id="AE006470">
    <property type="protein sequence ID" value="AAM71689.1"/>
    <property type="molecule type" value="Genomic_DNA"/>
</dbReference>
<accession>Q8KF84</accession>
<proteinExistence type="predicted"/>
<feature type="region of interest" description="Disordered" evidence="1">
    <location>
        <begin position="95"/>
        <end position="118"/>
    </location>
</feature>
<feature type="compositionally biased region" description="Basic and acidic residues" evidence="1">
    <location>
        <begin position="95"/>
        <end position="109"/>
    </location>
</feature>
<organism evidence="2 3">
    <name type="scientific">Chlorobaculum tepidum (strain ATCC 49652 / DSM 12025 / NBRC 103806 / TLS)</name>
    <name type="common">Chlorobium tepidum</name>
    <dbReference type="NCBI Taxonomy" id="194439"/>
    <lineage>
        <taxon>Bacteria</taxon>
        <taxon>Pseudomonadati</taxon>
        <taxon>Chlorobiota</taxon>
        <taxon>Chlorobiia</taxon>
        <taxon>Chlorobiales</taxon>
        <taxon>Chlorobiaceae</taxon>
        <taxon>Chlorobaculum</taxon>
    </lineage>
</organism>
<dbReference type="EnsemblBacteria" id="AAM71689">
    <property type="protein sequence ID" value="AAM71689"/>
    <property type="gene ID" value="CT0445"/>
</dbReference>
<dbReference type="Proteomes" id="UP000001007">
    <property type="component" value="Chromosome"/>
</dbReference>
<evidence type="ECO:0000256" key="1">
    <source>
        <dbReference type="SAM" id="MobiDB-lite"/>
    </source>
</evidence>
<evidence type="ECO:0000313" key="3">
    <source>
        <dbReference type="Proteomes" id="UP000001007"/>
    </source>
</evidence>
<gene>
    <name evidence="2" type="ordered locus">CT0445</name>
</gene>
<keyword evidence="3" id="KW-1185">Reference proteome</keyword>
<dbReference type="HOGENOM" id="CLU_1902955_0_0_10"/>
<sequence>MSILYLAGHLFLHFQGKVMTFHHGIGVNIACGGTPPGVKVNLGFGSDDGNVFIFPGMGSDVIGNFKGLWKGIQAVGKAAGSVRAHPKEKCTLLEQGESHDKSGNEHPDAEPAQVRHAALQDSCQRIHAQTSPY</sequence>
<dbReference type="AlphaFoldDB" id="Q8KF84"/>
<dbReference type="KEGG" id="cte:CT0445"/>
<evidence type="ECO:0000313" key="2">
    <source>
        <dbReference type="EMBL" id="AAM71689.1"/>
    </source>
</evidence>